<protein>
    <submittedName>
        <fullName evidence="3">Uncharacterized protein</fullName>
    </submittedName>
</protein>
<reference evidence="3" key="1">
    <citation type="submission" date="2018-11" db="EMBL/GenBank/DDBJ databases">
        <authorList>
            <consortium name="Pathogen Informatics"/>
        </authorList>
    </citation>
    <scope>NUCLEOTIDE SEQUENCE [LARGE SCALE GENOMIC DNA]</scope>
</reference>
<feature type="coiled-coil region" evidence="1">
    <location>
        <begin position="33"/>
        <end position="95"/>
    </location>
</feature>
<proteinExistence type="predicted"/>
<sequence length="526" mass="60157">MQAQIALKADEISQLQSIIAQAREARDIAITTADSLRADMLEVESKLASTREERDQLLEKIRADEAEKKMMRESIETQREINEQYHQDLMQQREETDSLIKNLGAKEALIFDLETRLAVTKNTVSSMKEVISEQESKIKDLCAALNEEQERRQKENDAWKADLDAAKETSSALRRDFEKIRSELSGKEENVRYLQDQLRTYEENNVRMAEVICGYESGERKHTHCATIRATTAAEVQTTSPFTKVKSRESQTELTRTALAQLECDAVSYSTELKAFHAAYMELRGAIGELVVKEIEPFPEKVDIPSIQKSCRELSRLIHHERIRREQQANELAEMTAKLGELREKRALEGETGVPSNVSVAMPSGGPSLQQKKYDDPMRQTLFLMTSMAMDLVKKLRSLSSLHSAGRKVDFSEAINLARSLRNELNDRFLIVRTEEGSENKHFVPDLIRMIKILERDNRSLHENVKTWKAEYEALEKRNSEHPELTERIANQLRSIHSVMGEFTRTYGLLKDSSNTVNAKRDGPTQ</sequence>
<dbReference type="AlphaFoldDB" id="A0A3P8BZB5"/>
<feature type="coiled-coil region" evidence="1">
    <location>
        <begin position="451"/>
        <end position="478"/>
    </location>
</feature>
<feature type="coiled-coil region" evidence="1">
    <location>
        <begin position="131"/>
        <end position="204"/>
    </location>
</feature>
<dbReference type="OrthoDB" id="5801533at2759"/>
<dbReference type="EMBL" id="UZAH01033097">
    <property type="protein sequence ID" value="VDP26281.1"/>
    <property type="molecule type" value="Genomic_DNA"/>
</dbReference>
<gene>
    <name evidence="3" type="ORF">HPBE_LOCUS21540</name>
</gene>
<evidence type="ECO:0000256" key="1">
    <source>
        <dbReference type="SAM" id="Coils"/>
    </source>
</evidence>
<organism evidence="3">
    <name type="scientific">Heligmosomoides polygyrus</name>
    <name type="common">Parasitic roundworm</name>
    <dbReference type="NCBI Taxonomy" id="6339"/>
    <lineage>
        <taxon>Eukaryota</taxon>
        <taxon>Metazoa</taxon>
        <taxon>Ecdysozoa</taxon>
        <taxon>Nematoda</taxon>
        <taxon>Chromadorea</taxon>
        <taxon>Rhabditida</taxon>
        <taxon>Rhabditina</taxon>
        <taxon>Rhabditomorpha</taxon>
        <taxon>Strongyloidea</taxon>
        <taxon>Heligmosomidae</taxon>
        <taxon>Heligmosomoides</taxon>
    </lineage>
</organism>
<accession>A0A3P8BZB5</accession>
<evidence type="ECO:0000313" key="3">
    <source>
        <dbReference type="EMBL" id="VDP26281.1"/>
    </source>
</evidence>
<keyword evidence="1" id="KW-0175">Coiled coil</keyword>
<feature type="region of interest" description="Disordered" evidence="2">
    <location>
        <begin position="354"/>
        <end position="373"/>
    </location>
</feature>
<name>A0A3P8BZB5_HELPZ</name>
<evidence type="ECO:0000256" key="2">
    <source>
        <dbReference type="SAM" id="MobiDB-lite"/>
    </source>
</evidence>